<evidence type="ECO:0000313" key="1">
    <source>
        <dbReference type="EMBL" id="DAD42944.1"/>
    </source>
</evidence>
<gene>
    <name evidence="1" type="ORF">HUJ06_001174</name>
</gene>
<reference evidence="1 2" key="1">
    <citation type="journal article" date="2020" name="Mol. Biol. Evol.">
        <title>Distinct Expression and Methylation Patterns for Genes with Different Fates following a Single Whole-Genome Duplication in Flowering Plants.</title>
        <authorList>
            <person name="Shi T."/>
            <person name="Rahmani R.S."/>
            <person name="Gugger P.F."/>
            <person name="Wang M."/>
            <person name="Li H."/>
            <person name="Zhang Y."/>
            <person name="Li Z."/>
            <person name="Wang Q."/>
            <person name="Van de Peer Y."/>
            <person name="Marchal K."/>
            <person name="Chen J."/>
        </authorList>
    </citation>
    <scope>NUCLEOTIDE SEQUENCE [LARGE SCALE GENOMIC DNA]</scope>
    <source>
        <tissue evidence="1">Leaf</tissue>
    </source>
</reference>
<dbReference type="PANTHER" id="PTHR33116">
    <property type="entry name" value="REVERSE TRANSCRIPTASE ZINC-BINDING DOMAIN-CONTAINING PROTEIN-RELATED-RELATED"/>
    <property type="match status" value="1"/>
</dbReference>
<dbReference type="PANTHER" id="PTHR33116:SF86">
    <property type="entry name" value="REVERSE TRANSCRIPTASE DOMAIN-CONTAINING PROTEIN"/>
    <property type="match status" value="1"/>
</dbReference>
<protein>
    <submittedName>
        <fullName evidence="1">Uncharacterized protein</fullName>
    </submittedName>
</protein>
<dbReference type="Proteomes" id="UP000607653">
    <property type="component" value="Unassembled WGS sequence"/>
</dbReference>
<keyword evidence="2" id="KW-1185">Reference proteome</keyword>
<accession>A0A822Z9H7</accession>
<dbReference type="AlphaFoldDB" id="A0A822Z9H7"/>
<organism evidence="1 2">
    <name type="scientific">Nelumbo nucifera</name>
    <name type="common">Sacred lotus</name>
    <dbReference type="NCBI Taxonomy" id="4432"/>
    <lineage>
        <taxon>Eukaryota</taxon>
        <taxon>Viridiplantae</taxon>
        <taxon>Streptophyta</taxon>
        <taxon>Embryophyta</taxon>
        <taxon>Tracheophyta</taxon>
        <taxon>Spermatophyta</taxon>
        <taxon>Magnoliopsida</taxon>
        <taxon>Proteales</taxon>
        <taxon>Nelumbonaceae</taxon>
        <taxon>Nelumbo</taxon>
    </lineage>
</organism>
<dbReference type="EMBL" id="DUZY01000006">
    <property type="protein sequence ID" value="DAD42944.1"/>
    <property type="molecule type" value="Genomic_DNA"/>
</dbReference>
<sequence>MSHFKIPSYLIQKIHSKCSSFFGGKREDERKITWMSWKKLCGNKTSGGLGFQNLSIFNLALLAKLAWKLLRDGDSLWGKSTKARYFPHTDFLSVPIGSNPSWG</sequence>
<name>A0A822Z9H7_NELNU</name>
<comment type="caution">
    <text evidence="1">The sequence shown here is derived from an EMBL/GenBank/DDBJ whole genome shotgun (WGS) entry which is preliminary data.</text>
</comment>
<proteinExistence type="predicted"/>
<evidence type="ECO:0000313" key="2">
    <source>
        <dbReference type="Proteomes" id="UP000607653"/>
    </source>
</evidence>